<gene>
    <name evidence="3" type="ORF">DFQ15_104138</name>
</gene>
<dbReference type="OrthoDB" id="129377at2"/>
<dbReference type="Pfam" id="PF13744">
    <property type="entry name" value="HTH_37"/>
    <property type="match status" value="1"/>
</dbReference>
<protein>
    <submittedName>
        <fullName evidence="3">Putative XRE-type DNA-binding protein</fullName>
    </submittedName>
</protein>
<dbReference type="RefSeq" id="WP_110464876.1">
    <property type="nucleotide sequence ID" value="NZ_JAMOFZ010000004.1"/>
</dbReference>
<dbReference type="SMART" id="SM00530">
    <property type="entry name" value="HTH_XRE"/>
    <property type="match status" value="1"/>
</dbReference>
<dbReference type="EMBL" id="QJTC01000004">
    <property type="protein sequence ID" value="PYE78944.1"/>
    <property type="molecule type" value="Genomic_DNA"/>
</dbReference>
<evidence type="ECO:0000259" key="2">
    <source>
        <dbReference type="PROSITE" id="PS50943"/>
    </source>
</evidence>
<dbReference type="Proteomes" id="UP000247540">
    <property type="component" value="Unassembled WGS sequence"/>
</dbReference>
<proteinExistence type="predicted"/>
<feature type="domain" description="HTH cro/C1-type" evidence="2">
    <location>
        <begin position="31"/>
        <end position="86"/>
    </location>
</feature>
<keyword evidence="3" id="KW-0238">DNA-binding</keyword>
<dbReference type="GO" id="GO:0003677">
    <property type="term" value="F:DNA binding"/>
    <property type="evidence" value="ECO:0007669"/>
    <property type="project" value="UniProtKB-KW"/>
</dbReference>
<sequence length="96" mass="10608">MTTATSVWDAVEDTPEEAENMKVRSELMRAIRQHIKGKGWTQAEAAQQFGVTQPRISDLSRGKIDTFSLDALVNMAASAGLHVEVRAQSTRRPHTS</sequence>
<feature type="region of interest" description="Disordered" evidence="1">
    <location>
        <begin position="1"/>
        <end position="20"/>
    </location>
</feature>
<dbReference type="InterPro" id="IPR010982">
    <property type="entry name" value="Lambda_DNA-bd_dom_sf"/>
</dbReference>
<reference evidence="3 4" key="1">
    <citation type="submission" date="2018-06" db="EMBL/GenBank/DDBJ databases">
        <title>Genomic Encyclopedia of Type Strains, Phase III (KMG-III): the genomes of soil and plant-associated and newly described type strains.</title>
        <authorList>
            <person name="Whitman W."/>
        </authorList>
    </citation>
    <scope>NUCLEOTIDE SEQUENCE [LARGE SCALE GENOMIC DNA]</scope>
    <source>
        <strain evidence="3 4">CECT 7646</strain>
    </source>
</reference>
<dbReference type="InterPro" id="IPR039554">
    <property type="entry name" value="HigA2-like_HTH"/>
</dbReference>
<dbReference type="AlphaFoldDB" id="A0A318T0E0"/>
<dbReference type="PROSITE" id="PS50943">
    <property type="entry name" value="HTH_CROC1"/>
    <property type="match status" value="1"/>
</dbReference>
<dbReference type="InterPro" id="IPR001387">
    <property type="entry name" value="Cro/C1-type_HTH"/>
</dbReference>
<organism evidence="3 4">
    <name type="scientific">Xylophilus ampelinus</name>
    <dbReference type="NCBI Taxonomy" id="54067"/>
    <lineage>
        <taxon>Bacteria</taxon>
        <taxon>Pseudomonadati</taxon>
        <taxon>Pseudomonadota</taxon>
        <taxon>Betaproteobacteria</taxon>
        <taxon>Burkholderiales</taxon>
        <taxon>Xylophilus</taxon>
    </lineage>
</organism>
<evidence type="ECO:0000256" key="1">
    <source>
        <dbReference type="SAM" id="MobiDB-lite"/>
    </source>
</evidence>
<accession>A0A318T0E0</accession>
<evidence type="ECO:0000313" key="3">
    <source>
        <dbReference type="EMBL" id="PYE78944.1"/>
    </source>
</evidence>
<name>A0A318T0E0_9BURK</name>
<dbReference type="SUPFAM" id="SSF47413">
    <property type="entry name" value="lambda repressor-like DNA-binding domains"/>
    <property type="match status" value="1"/>
</dbReference>
<evidence type="ECO:0000313" key="4">
    <source>
        <dbReference type="Proteomes" id="UP000247540"/>
    </source>
</evidence>
<dbReference type="CDD" id="cd00093">
    <property type="entry name" value="HTH_XRE"/>
    <property type="match status" value="1"/>
</dbReference>
<comment type="caution">
    <text evidence="3">The sequence shown here is derived from an EMBL/GenBank/DDBJ whole genome shotgun (WGS) entry which is preliminary data.</text>
</comment>
<keyword evidence="4" id="KW-1185">Reference proteome</keyword>
<dbReference type="Gene3D" id="1.10.260.40">
    <property type="entry name" value="lambda repressor-like DNA-binding domains"/>
    <property type="match status" value="1"/>
</dbReference>